<evidence type="ECO:0000256" key="2">
    <source>
        <dbReference type="ARBA" id="ARBA00022840"/>
    </source>
</evidence>
<evidence type="ECO:0000259" key="3">
    <source>
        <dbReference type="SMART" id="SM00382"/>
    </source>
</evidence>
<keyword evidence="5" id="KW-1185">Reference proteome</keyword>
<dbReference type="SMART" id="SM00382">
    <property type="entry name" value="AAA"/>
    <property type="match status" value="1"/>
</dbReference>
<dbReference type="Gene3D" id="3.40.50.300">
    <property type="entry name" value="P-loop containing nucleotide triphosphate hydrolases"/>
    <property type="match status" value="1"/>
</dbReference>
<evidence type="ECO:0000256" key="1">
    <source>
        <dbReference type="ARBA" id="ARBA00022741"/>
    </source>
</evidence>
<dbReference type="SUPFAM" id="SSF52540">
    <property type="entry name" value="P-loop containing nucleoside triphosphate hydrolases"/>
    <property type="match status" value="1"/>
</dbReference>
<proteinExistence type="predicted"/>
<dbReference type="CDD" id="cd00009">
    <property type="entry name" value="AAA"/>
    <property type="match status" value="1"/>
</dbReference>
<sequence>MIRLGRVLLGIAEPLRDALKRALNGILLIGPPGVGKTTLLRDIIRILQERFGGALLVIDTSLELCGEGDTPHHFLNMAQRLMVGHPTRQKAVIDLAIMNGGADCLLFDEIGYRDDVDLVAFAAGRGLMTVGSVHGHTLQDIINTKALRPLLRLQADGTVDATSQVVFNMAIEVRGQGQLRIYHNVSQSIQDILEGQRPQFEDVAYVPER</sequence>
<evidence type="ECO:0000313" key="5">
    <source>
        <dbReference type="Proteomes" id="UP001596317"/>
    </source>
</evidence>
<dbReference type="PANTHER" id="PTHR20953:SF3">
    <property type="entry name" value="P-LOOP CONTAINING NUCLEOSIDE TRIPHOSPHATE HYDROLASES SUPERFAMILY PROTEIN"/>
    <property type="match status" value="1"/>
</dbReference>
<keyword evidence="1" id="KW-0547">Nucleotide-binding</keyword>
<protein>
    <submittedName>
        <fullName evidence="4">AAA family ATPase</fullName>
    </submittedName>
</protein>
<keyword evidence="2" id="KW-0067">ATP-binding</keyword>
<dbReference type="Pfam" id="PF19568">
    <property type="entry name" value="Spore_III_AA"/>
    <property type="match status" value="1"/>
</dbReference>
<evidence type="ECO:0000313" key="4">
    <source>
        <dbReference type="EMBL" id="MFC6663864.1"/>
    </source>
</evidence>
<dbReference type="InterPro" id="IPR003593">
    <property type="entry name" value="AAA+_ATPase"/>
</dbReference>
<gene>
    <name evidence="4" type="ORF">ACFP90_28125</name>
</gene>
<dbReference type="RefSeq" id="WP_380059408.1">
    <property type="nucleotide sequence ID" value="NZ_JBHSWB010000004.1"/>
</dbReference>
<comment type="caution">
    <text evidence="4">The sequence shown here is derived from an EMBL/GenBank/DDBJ whole genome shotgun (WGS) entry which is preliminary data.</text>
</comment>
<dbReference type="Proteomes" id="UP001596317">
    <property type="component" value="Unassembled WGS sequence"/>
</dbReference>
<dbReference type="PANTHER" id="PTHR20953">
    <property type="entry name" value="KINASE-RELATED"/>
    <property type="match status" value="1"/>
</dbReference>
<dbReference type="InterPro" id="IPR027417">
    <property type="entry name" value="P-loop_NTPase"/>
</dbReference>
<accession>A0ABW1ZS99</accession>
<name>A0ABW1ZS99_9DEIO</name>
<organism evidence="4 5">
    <name type="scientific">Deinococcus multiflagellatus</name>
    <dbReference type="NCBI Taxonomy" id="1656887"/>
    <lineage>
        <taxon>Bacteria</taxon>
        <taxon>Thermotogati</taxon>
        <taxon>Deinococcota</taxon>
        <taxon>Deinococci</taxon>
        <taxon>Deinococcales</taxon>
        <taxon>Deinococcaceae</taxon>
        <taxon>Deinococcus</taxon>
    </lineage>
</organism>
<feature type="domain" description="AAA+ ATPase" evidence="3">
    <location>
        <begin position="22"/>
        <end position="160"/>
    </location>
</feature>
<dbReference type="InterPro" id="IPR045735">
    <property type="entry name" value="Spore_III_AA_AAA+_ATPase"/>
</dbReference>
<dbReference type="EMBL" id="JBHSWB010000004">
    <property type="protein sequence ID" value="MFC6663864.1"/>
    <property type="molecule type" value="Genomic_DNA"/>
</dbReference>
<reference evidence="5" key="1">
    <citation type="journal article" date="2019" name="Int. J. Syst. Evol. Microbiol.">
        <title>The Global Catalogue of Microorganisms (GCM) 10K type strain sequencing project: providing services to taxonomists for standard genome sequencing and annotation.</title>
        <authorList>
            <consortium name="The Broad Institute Genomics Platform"/>
            <consortium name="The Broad Institute Genome Sequencing Center for Infectious Disease"/>
            <person name="Wu L."/>
            <person name="Ma J."/>
        </authorList>
    </citation>
    <scope>NUCLEOTIDE SEQUENCE [LARGE SCALE GENOMIC DNA]</scope>
    <source>
        <strain evidence="5">CCUG 63830</strain>
    </source>
</reference>